<evidence type="ECO:0000259" key="3">
    <source>
        <dbReference type="SMART" id="SM00244"/>
    </source>
</evidence>
<feature type="compositionally biased region" description="Low complexity" evidence="1">
    <location>
        <begin position="298"/>
        <end position="359"/>
    </location>
</feature>
<feature type="transmembrane region" description="Helical" evidence="2">
    <location>
        <begin position="547"/>
        <end position="570"/>
    </location>
</feature>
<dbReference type="Pfam" id="PF01145">
    <property type="entry name" value="Band_7"/>
    <property type="match status" value="1"/>
</dbReference>
<feature type="region of interest" description="Disordered" evidence="1">
    <location>
        <begin position="1"/>
        <end position="423"/>
    </location>
</feature>
<accession>A0ABQ3P750</accession>
<name>A0ABQ3P750_9ACTN</name>
<feature type="domain" description="Band 7" evidence="3">
    <location>
        <begin position="609"/>
        <end position="772"/>
    </location>
</feature>
<evidence type="ECO:0000313" key="4">
    <source>
        <dbReference type="EMBL" id="GHI20835.1"/>
    </source>
</evidence>
<dbReference type="SMART" id="SM00244">
    <property type="entry name" value="PHB"/>
    <property type="match status" value="1"/>
</dbReference>
<keyword evidence="2" id="KW-0812">Transmembrane</keyword>
<evidence type="ECO:0000256" key="1">
    <source>
        <dbReference type="SAM" id="MobiDB-lite"/>
    </source>
</evidence>
<feature type="compositionally biased region" description="Low complexity" evidence="1">
    <location>
        <begin position="161"/>
        <end position="285"/>
    </location>
</feature>
<evidence type="ECO:0000313" key="5">
    <source>
        <dbReference type="Proteomes" id="UP001052739"/>
    </source>
</evidence>
<comment type="caution">
    <text evidence="4">The sequence shown here is derived from an EMBL/GenBank/DDBJ whole genome shotgun (WGS) entry which is preliminary data.</text>
</comment>
<keyword evidence="2" id="KW-0472">Membrane</keyword>
<dbReference type="Gene3D" id="3.30.479.30">
    <property type="entry name" value="Band 7 domain"/>
    <property type="match status" value="1"/>
</dbReference>
<evidence type="ECO:0000256" key="2">
    <source>
        <dbReference type="SAM" id="Phobius"/>
    </source>
</evidence>
<dbReference type="InterPro" id="IPR001107">
    <property type="entry name" value="Band_7"/>
</dbReference>
<keyword evidence="2" id="KW-1133">Transmembrane helix</keyword>
<feature type="compositionally biased region" description="Pro residues" evidence="1">
    <location>
        <begin position="31"/>
        <end position="48"/>
    </location>
</feature>
<feature type="compositionally biased region" description="Pro residues" evidence="1">
    <location>
        <begin position="136"/>
        <end position="160"/>
    </location>
</feature>
<organism evidence="4 5">
    <name type="scientific">Streptomyces hydrogenans</name>
    <dbReference type="NCBI Taxonomy" id="1873719"/>
    <lineage>
        <taxon>Bacteria</taxon>
        <taxon>Bacillati</taxon>
        <taxon>Actinomycetota</taxon>
        <taxon>Actinomycetes</taxon>
        <taxon>Kitasatosporales</taxon>
        <taxon>Streptomycetaceae</taxon>
        <taxon>Streptomyces</taxon>
    </lineage>
</organism>
<feature type="compositionally biased region" description="Low complexity" evidence="1">
    <location>
        <begin position="120"/>
        <end position="135"/>
    </location>
</feature>
<proteinExistence type="predicted"/>
<dbReference type="PANTHER" id="PTHR43446">
    <property type="entry name" value="MEMBRANE PROTEIN-RELATED"/>
    <property type="match status" value="1"/>
</dbReference>
<reference evidence="4" key="1">
    <citation type="submission" date="2024-05" db="EMBL/GenBank/DDBJ databases">
        <title>Whole genome shotgun sequence of Streptomyces hydrogenans NBRC 13475.</title>
        <authorList>
            <person name="Komaki H."/>
            <person name="Tamura T."/>
        </authorList>
    </citation>
    <scope>NUCLEOTIDE SEQUENCE</scope>
    <source>
        <strain evidence="4">NBRC 13475</strain>
    </source>
</reference>
<feature type="transmembrane region" description="Helical" evidence="2">
    <location>
        <begin position="591"/>
        <end position="612"/>
    </location>
</feature>
<gene>
    <name evidence="4" type="ORF">Shyd_22060</name>
</gene>
<feature type="compositionally biased region" description="Low complexity" evidence="1">
    <location>
        <begin position="68"/>
        <end position="99"/>
    </location>
</feature>
<feature type="compositionally biased region" description="Basic and acidic residues" evidence="1">
    <location>
        <begin position="16"/>
        <end position="25"/>
    </location>
</feature>
<dbReference type="Proteomes" id="UP001052739">
    <property type="component" value="Unassembled WGS sequence"/>
</dbReference>
<keyword evidence="5" id="KW-1185">Reference proteome</keyword>
<dbReference type="InterPro" id="IPR036013">
    <property type="entry name" value="Band_7/SPFH_dom_sf"/>
</dbReference>
<feature type="compositionally biased region" description="Low complexity" evidence="1">
    <location>
        <begin position="366"/>
        <end position="405"/>
    </location>
</feature>
<protein>
    <recommendedName>
        <fullName evidence="3">Band 7 domain-containing protein</fullName>
    </recommendedName>
</protein>
<dbReference type="PANTHER" id="PTHR43446:SF1">
    <property type="entry name" value="BAND 7 DOMAIN-CONTAINING PROTEIN"/>
    <property type="match status" value="1"/>
</dbReference>
<sequence>MTAAPPNDSGAAASRDAARSARRLTDGSLPRRPPTPDAPLPPPPPTPAEPVREHAAEPVSEPVREPAADPAASAPKADAADGARPAVSPPTVAARETPPAAAPSPPVAATPSRPSPPGDAPAGTAARPAPSAAAAAPPPGAPAPARTGPPPIATSPPPAAAGPATAAPTAPPTGASPWPAAGPTAGASPAPASRPAGPSAGASPAPASRPAGPSAGSSPAPASRPAGPSAGASPAPASRPAGPSAGSSPAPASRPAGSLGGASPESGSRATAPPAVASPAQASRPTAPSPVNTTGPLRPSAAAVGGAAGARPVPVAADGPGPASAPVGTAAAQAPAAAPADRPVLPVRTPVGSASAARVAGGGPAVGRPTTGSADGGPAPAASPARAAAPAPAPARAEPAAAPVAGKSLAPAPGSSDLPGVPEVGVFKEERDLLDFGRITGMRVASVATPVAAVGRLPRRKNVIGTETTGSIPVHLLFRDGGGAAGPVAAGADDGGPDTVAMAPPAGRKARAVIPRPAARQPHAASARPAPTADPGLVERPAAVLPGWVGVAGGLLALLGCAAVVWWAGAVPDEAARMLRLPPRPYHGIHLAQWALLALGVLVLIFAVGGLGRGRVGYAWVLTLFGEYRGTVRRTGLVWASPLLLRRRVDVRLRHWRSEPLPAVDAKGTALDVTVLVVWRVRDTVRAALGVDGHEDYLREQVEAAMARVLSQLPADAFHEDAPTLRDAEAVGEALTRMLSAECAPVGLDVFSAQPTRIEYAPEVAEAMRRRRIAAIDAKHRDSVLTSVVDAVDDVVHRLTSRGLVELDDYERKALVKDLTVAFYTGRGGPGEGA</sequence>
<dbReference type="SUPFAM" id="SSF117892">
    <property type="entry name" value="Band 7/SPFH domain"/>
    <property type="match status" value="1"/>
</dbReference>
<feature type="region of interest" description="Disordered" evidence="1">
    <location>
        <begin position="515"/>
        <end position="534"/>
    </location>
</feature>
<feature type="compositionally biased region" description="Pro residues" evidence="1">
    <location>
        <begin position="100"/>
        <end position="119"/>
    </location>
</feature>
<feature type="compositionally biased region" description="Basic and acidic residues" evidence="1">
    <location>
        <begin position="50"/>
        <end position="67"/>
    </location>
</feature>
<dbReference type="EMBL" id="BNDW01000019">
    <property type="protein sequence ID" value="GHI20835.1"/>
    <property type="molecule type" value="Genomic_DNA"/>
</dbReference>